<dbReference type="RefSeq" id="WP_091362133.1">
    <property type="nucleotide sequence ID" value="NZ_AP025284.1"/>
</dbReference>
<evidence type="ECO:0000256" key="1">
    <source>
        <dbReference type="ARBA" id="ARBA00008791"/>
    </source>
</evidence>
<organism evidence="3 4">
    <name type="scientific">Amphritea atlantica</name>
    <dbReference type="NCBI Taxonomy" id="355243"/>
    <lineage>
        <taxon>Bacteria</taxon>
        <taxon>Pseudomonadati</taxon>
        <taxon>Pseudomonadota</taxon>
        <taxon>Gammaproteobacteria</taxon>
        <taxon>Oceanospirillales</taxon>
        <taxon>Oceanospirillaceae</taxon>
        <taxon>Amphritea</taxon>
    </lineage>
</organism>
<keyword evidence="4" id="KW-1185">Reference proteome</keyword>
<accession>A0A1H9M548</accession>
<sequence length="149" mass="16269">MNNKYNNIVIPVDLYHESSWRSALPDAIEQAQSNGATLHVVTVVPNADIPAIAAHLPDGIDEHIQQEGLESLKQLIAQQVPESITVNPMVGQGSIYKEILRLATSVDADLIVMASHRPELKDYLIGANAAHVMRHADCSVMVIRERSAS</sequence>
<dbReference type="STRING" id="355243.SAMN03080615_04258"/>
<dbReference type="InterPro" id="IPR006015">
    <property type="entry name" value="Universal_stress_UspA"/>
</dbReference>
<protein>
    <submittedName>
        <fullName evidence="3">Nucleotide-binding universal stress protein, UspA family</fullName>
    </submittedName>
</protein>
<dbReference type="CDD" id="cd00293">
    <property type="entry name" value="USP-like"/>
    <property type="match status" value="1"/>
</dbReference>
<reference evidence="4" key="1">
    <citation type="submission" date="2016-10" db="EMBL/GenBank/DDBJ databases">
        <authorList>
            <person name="Varghese N."/>
            <person name="Submissions S."/>
        </authorList>
    </citation>
    <scope>NUCLEOTIDE SEQUENCE [LARGE SCALE GENOMIC DNA]</scope>
    <source>
        <strain evidence="4">DSM 18887</strain>
    </source>
</reference>
<feature type="domain" description="UspA" evidence="2">
    <location>
        <begin position="5"/>
        <end position="144"/>
    </location>
</feature>
<name>A0A1H9M548_9GAMM</name>
<dbReference type="AlphaFoldDB" id="A0A1H9M548"/>
<dbReference type="OrthoDB" id="9792500at2"/>
<gene>
    <name evidence="3" type="ORF">SAMN03080615_04258</name>
</gene>
<dbReference type="Proteomes" id="UP000198749">
    <property type="component" value="Unassembled WGS sequence"/>
</dbReference>
<dbReference type="PANTHER" id="PTHR46268:SF6">
    <property type="entry name" value="UNIVERSAL STRESS PROTEIN UP12"/>
    <property type="match status" value="1"/>
</dbReference>
<evidence type="ECO:0000313" key="4">
    <source>
        <dbReference type="Proteomes" id="UP000198749"/>
    </source>
</evidence>
<proteinExistence type="inferred from homology"/>
<dbReference type="Pfam" id="PF00582">
    <property type="entry name" value="Usp"/>
    <property type="match status" value="1"/>
</dbReference>
<dbReference type="PRINTS" id="PR01438">
    <property type="entry name" value="UNVRSLSTRESS"/>
</dbReference>
<dbReference type="InterPro" id="IPR006016">
    <property type="entry name" value="UspA"/>
</dbReference>
<comment type="similarity">
    <text evidence="1">Belongs to the universal stress protein A family.</text>
</comment>
<dbReference type="SUPFAM" id="SSF52402">
    <property type="entry name" value="Adenine nucleotide alpha hydrolases-like"/>
    <property type="match status" value="1"/>
</dbReference>
<dbReference type="EMBL" id="FOGB01000022">
    <property type="protein sequence ID" value="SER18776.1"/>
    <property type="molecule type" value="Genomic_DNA"/>
</dbReference>
<evidence type="ECO:0000259" key="2">
    <source>
        <dbReference type="Pfam" id="PF00582"/>
    </source>
</evidence>
<dbReference type="Gene3D" id="3.40.50.620">
    <property type="entry name" value="HUPs"/>
    <property type="match status" value="1"/>
</dbReference>
<evidence type="ECO:0000313" key="3">
    <source>
        <dbReference type="EMBL" id="SER18776.1"/>
    </source>
</evidence>
<dbReference type="InterPro" id="IPR014729">
    <property type="entry name" value="Rossmann-like_a/b/a_fold"/>
</dbReference>
<dbReference type="PANTHER" id="PTHR46268">
    <property type="entry name" value="STRESS RESPONSE PROTEIN NHAX"/>
    <property type="match status" value="1"/>
</dbReference>